<dbReference type="EMBL" id="MT142806">
    <property type="protein sequence ID" value="QJA88838.1"/>
    <property type="molecule type" value="Genomic_DNA"/>
</dbReference>
<gene>
    <name evidence="2" type="ORF">MM415A01070_0020</name>
    <name evidence="3" type="ORF">MM415B02680_0017</name>
</gene>
<protein>
    <submittedName>
        <fullName evidence="2">Uncharacterized protein</fullName>
    </submittedName>
</protein>
<evidence type="ECO:0000256" key="1">
    <source>
        <dbReference type="SAM" id="Phobius"/>
    </source>
</evidence>
<dbReference type="AlphaFoldDB" id="A0A6M3K9G5"/>
<sequence length="61" mass="6698">MFRELLVLAGVSLVVTEMCVVKMLHEYSADGGSLREALFWAVPTVFSGAMLLRFVDALLHG</sequence>
<proteinExistence type="predicted"/>
<keyword evidence="1" id="KW-0812">Transmembrane</keyword>
<reference evidence="2" key="1">
    <citation type="submission" date="2020-03" db="EMBL/GenBank/DDBJ databases">
        <title>The deep terrestrial virosphere.</title>
        <authorList>
            <person name="Holmfeldt K."/>
            <person name="Nilsson E."/>
            <person name="Simone D."/>
            <person name="Lopez-Fernandez M."/>
            <person name="Wu X."/>
            <person name="de Brujin I."/>
            <person name="Lundin D."/>
            <person name="Andersson A."/>
            <person name="Bertilsson S."/>
            <person name="Dopson M."/>
        </authorList>
    </citation>
    <scope>NUCLEOTIDE SEQUENCE</scope>
    <source>
        <strain evidence="2">MM415A01070</strain>
        <strain evidence="3">MM415B02680</strain>
    </source>
</reference>
<organism evidence="2">
    <name type="scientific">viral metagenome</name>
    <dbReference type="NCBI Taxonomy" id="1070528"/>
    <lineage>
        <taxon>unclassified sequences</taxon>
        <taxon>metagenomes</taxon>
        <taxon>organismal metagenomes</taxon>
    </lineage>
</organism>
<keyword evidence="1" id="KW-0472">Membrane</keyword>
<evidence type="ECO:0000313" key="2">
    <source>
        <dbReference type="EMBL" id="QJA78453.1"/>
    </source>
</evidence>
<evidence type="ECO:0000313" key="3">
    <source>
        <dbReference type="EMBL" id="QJA88838.1"/>
    </source>
</evidence>
<feature type="transmembrane region" description="Helical" evidence="1">
    <location>
        <begin position="37"/>
        <end position="55"/>
    </location>
</feature>
<keyword evidence="1" id="KW-1133">Transmembrane helix</keyword>
<name>A0A6M3K9G5_9ZZZZ</name>
<dbReference type="EMBL" id="MT142337">
    <property type="protein sequence ID" value="QJA78453.1"/>
    <property type="molecule type" value="Genomic_DNA"/>
</dbReference>
<accession>A0A6M3K9G5</accession>